<dbReference type="Pfam" id="PF24883">
    <property type="entry name" value="NPHP3_N"/>
    <property type="match status" value="1"/>
</dbReference>
<dbReference type="InterPro" id="IPR027417">
    <property type="entry name" value="P-loop_NTPase"/>
</dbReference>
<evidence type="ECO:0000313" key="4">
    <source>
        <dbReference type="Proteomes" id="UP000509510"/>
    </source>
</evidence>
<accession>A0A7H8R842</accession>
<evidence type="ECO:0000313" key="3">
    <source>
        <dbReference type="EMBL" id="QKX62058.1"/>
    </source>
</evidence>
<dbReference type="EMBL" id="CP055902">
    <property type="protein sequence ID" value="QKX62058.1"/>
    <property type="molecule type" value="Genomic_DNA"/>
</dbReference>
<dbReference type="InterPro" id="IPR007111">
    <property type="entry name" value="NACHT_NTPase"/>
</dbReference>
<name>A0A7H8R842_TALRU</name>
<feature type="domain" description="NACHT" evidence="2">
    <location>
        <begin position="228"/>
        <end position="378"/>
    </location>
</feature>
<dbReference type="PANTHER" id="PTHR10039:SF14">
    <property type="entry name" value="NACHT DOMAIN-CONTAINING PROTEIN"/>
    <property type="match status" value="1"/>
</dbReference>
<dbReference type="OrthoDB" id="21416at2759"/>
<dbReference type="KEGG" id="trg:TRUGW13939_09214"/>
<dbReference type="GeneID" id="55996698"/>
<dbReference type="PROSITE" id="PS50837">
    <property type="entry name" value="NACHT"/>
    <property type="match status" value="1"/>
</dbReference>
<dbReference type="SUPFAM" id="SSF52540">
    <property type="entry name" value="P-loop containing nucleoside triphosphate hydrolases"/>
    <property type="match status" value="1"/>
</dbReference>
<dbReference type="InterPro" id="IPR056884">
    <property type="entry name" value="NPHP3-like_N"/>
</dbReference>
<reference evidence="4" key="1">
    <citation type="submission" date="2020-06" db="EMBL/GenBank/DDBJ databases">
        <title>A chromosome-scale genome assembly of Talaromyces rugulosus W13939.</title>
        <authorList>
            <person name="Wang B."/>
            <person name="Guo L."/>
            <person name="Ye K."/>
            <person name="Wang L."/>
        </authorList>
    </citation>
    <scope>NUCLEOTIDE SEQUENCE [LARGE SCALE GENOMIC DNA]</scope>
    <source>
        <strain evidence="4">W13939</strain>
    </source>
</reference>
<dbReference type="RefSeq" id="XP_035348232.1">
    <property type="nucleotide sequence ID" value="XM_035492339.1"/>
</dbReference>
<sequence>MPLKRRDPALMAAQRMVREAFDDLEKAISPADSGDFETTSLQNVQKVALDIENELAARQCLRNMRLLSETFSQNTEFQQTFAVFYVDILQFHKQAYKFVRRSGWKVFFLTSWGRFQRRFDGILEDLERHEQQIDKEANAYNISEARNMRKALEEWRRESLSKVKHNEEEQTARQLEAISSWLKKNETDQSPIFDRISNEGSKYPGTCSWITTNSKISAWLRGDQSDAPLIWLQGKPGSGKSVIVGQLVKFLNNSPTSFVVSHFCTYSYASSTQYDEILKSLLFQLLSANSDAVAHIYGGYVVERKSASIPLLEKLLQTAITALLEDRGHPHTIHMLIDGLDEMDAEKQRRIIKLMNQILKAQPLRGAVLKVLFSSRSSQLPKKGFPNKSMVSLSDEKDSLEQAIRAYAEQRLKAQAYRLSQLGLQDPHFTEIGQSIATRADGMFLWARLVLDYLSNNMFYSSREIWDAIGTLPRKLADFYERVLVQMMSNFDSRSVDRMRSIFGWIAFAKRPLRKFELRSALSFSAGDPTVEDPVPLYIFDMGVPLIEERLDSTLAFIHVSVKDYLQMSNSKLPIVRDKAVYEHGIASVTCLESGLDVFNPGFSDHDRNTRVLKGLHGFHVYANENWIDYVLDILTSRDRQQAPDLLAKLAKLSDILASLGVSSASKNTENEPTLSGGVLDLIKEYPVLYKNAKMALQARDRKTLSGVTVQDDSSSPELQPIMDLGDTMRNYQATVRSLLALRDFPTITTEELEHFQREHSTSAFTCRLSSCPRATVGFENDELRLKHEASHAPCLKCPFPDCQYPPFRSVRALKSHEANCHDAGNGRKRIRKTNALVGLQPAFDNSAVSTYAVYAPTDENCFYDDLWVDAIRRSMDQ</sequence>
<dbReference type="Gene3D" id="3.40.50.300">
    <property type="entry name" value="P-loop containing nucleotide triphosphate hydrolases"/>
    <property type="match status" value="1"/>
</dbReference>
<keyword evidence="4" id="KW-1185">Reference proteome</keyword>
<keyword evidence="1" id="KW-0677">Repeat</keyword>
<protein>
    <recommendedName>
        <fullName evidence="2">NACHT domain-containing protein</fullName>
    </recommendedName>
</protein>
<proteinExistence type="predicted"/>
<dbReference type="Proteomes" id="UP000509510">
    <property type="component" value="Chromosome V"/>
</dbReference>
<dbReference type="PANTHER" id="PTHR10039">
    <property type="entry name" value="AMELOGENIN"/>
    <property type="match status" value="1"/>
</dbReference>
<organism evidence="3 4">
    <name type="scientific">Talaromyces rugulosus</name>
    <name type="common">Penicillium rugulosum</name>
    <dbReference type="NCBI Taxonomy" id="121627"/>
    <lineage>
        <taxon>Eukaryota</taxon>
        <taxon>Fungi</taxon>
        <taxon>Dikarya</taxon>
        <taxon>Ascomycota</taxon>
        <taxon>Pezizomycotina</taxon>
        <taxon>Eurotiomycetes</taxon>
        <taxon>Eurotiomycetidae</taxon>
        <taxon>Eurotiales</taxon>
        <taxon>Trichocomaceae</taxon>
        <taxon>Talaromyces</taxon>
        <taxon>Talaromyces sect. Islandici</taxon>
    </lineage>
</organism>
<dbReference type="AlphaFoldDB" id="A0A7H8R842"/>
<gene>
    <name evidence="3" type="ORF">TRUGW13939_09214</name>
</gene>
<evidence type="ECO:0000259" key="2">
    <source>
        <dbReference type="PROSITE" id="PS50837"/>
    </source>
</evidence>
<evidence type="ECO:0000256" key="1">
    <source>
        <dbReference type="ARBA" id="ARBA00022737"/>
    </source>
</evidence>